<proteinExistence type="predicted"/>
<name>A0A5D4KC31_9BACI</name>
<protein>
    <submittedName>
        <fullName evidence="5">ABC transporter ATP-binding protein</fullName>
    </submittedName>
</protein>
<dbReference type="EMBL" id="VTEH01000012">
    <property type="protein sequence ID" value="TYR74320.1"/>
    <property type="molecule type" value="Genomic_DNA"/>
</dbReference>
<accession>A0A5D4KC31</accession>
<reference evidence="5 6" key="1">
    <citation type="submission" date="2019-08" db="EMBL/GenBank/DDBJ databases">
        <title>Bacillus genomes from the desert of Cuatro Cienegas, Coahuila.</title>
        <authorList>
            <person name="Olmedo-Alvarez G."/>
        </authorList>
    </citation>
    <scope>NUCLEOTIDE SEQUENCE [LARGE SCALE GENOMIC DNA]</scope>
    <source>
        <strain evidence="5 6">CH40_1T</strain>
    </source>
</reference>
<dbReference type="InterPro" id="IPR003439">
    <property type="entry name" value="ABC_transporter-like_ATP-bd"/>
</dbReference>
<dbReference type="PROSITE" id="PS50893">
    <property type="entry name" value="ABC_TRANSPORTER_2"/>
    <property type="match status" value="1"/>
</dbReference>
<evidence type="ECO:0000256" key="3">
    <source>
        <dbReference type="ARBA" id="ARBA00022840"/>
    </source>
</evidence>
<dbReference type="SUPFAM" id="SSF52540">
    <property type="entry name" value="P-loop containing nucleoside triphosphate hydrolases"/>
    <property type="match status" value="1"/>
</dbReference>
<dbReference type="PANTHER" id="PTHR42939">
    <property type="entry name" value="ABC TRANSPORTER ATP-BINDING PROTEIN ALBC-RELATED"/>
    <property type="match status" value="1"/>
</dbReference>
<evidence type="ECO:0000313" key="5">
    <source>
        <dbReference type="EMBL" id="TYR74320.1"/>
    </source>
</evidence>
<dbReference type="GO" id="GO:0005524">
    <property type="term" value="F:ATP binding"/>
    <property type="evidence" value="ECO:0007669"/>
    <property type="project" value="UniProtKB-KW"/>
</dbReference>
<dbReference type="PANTHER" id="PTHR42939:SF1">
    <property type="entry name" value="ABC TRANSPORTER ATP-BINDING PROTEIN ALBC-RELATED"/>
    <property type="match status" value="1"/>
</dbReference>
<keyword evidence="3 5" id="KW-0067">ATP-binding</keyword>
<dbReference type="Pfam" id="PF00005">
    <property type="entry name" value="ABC_tran"/>
    <property type="match status" value="1"/>
</dbReference>
<dbReference type="Gene3D" id="3.40.50.300">
    <property type="entry name" value="P-loop containing nucleotide triphosphate hydrolases"/>
    <property type="match status" value="1"/>
</dbReference>
<feature type="domain" description="ABC transporter" evidence="4">
    <location>
        <begin position="4"/>
        <end position="231"/>
    </location>
</feature>
<dbReference type="InterPro" id="IPR003593">
    <property type="entry name" value="AAA+_ATPase"/>
</dbReference>
<evidence type="ECO:0000313" key="6">
    <source>
        <dbReference type="Proteomes" id="UP000323317"/>
    </source>
</evidence>
<dbReference type="InterPro" id="IPR051782">
    <property type="entry name" value="ABC_Transporter_VariousFunc"/>
</dbReference>
<dbReference type="SMART" id="SM00382">
    <property type="entry name" value="AAA"/>
    <property type="match status" value="1"/>
</dbReference>
<evidence type="ECO:0000256" key="2">
    <source>
        <dbReference type="ARBA" id="ARBA00022741"/>
    </source>
</evidence>
<gene>
    <name evidence="5" type="ORF">FZC79_14620</name>
</gene>
<dbReference type="RefSeq" id="WP_148947543.1">
    <property type="nucleotide sequence ID" value="NZ_JBNIKK010000012.1"/>
</dbReference>
<keyword evidence="1" id="KW-0813">Transport</keyword>
<dbReference type="PROSITE" id="PS00211">
    <property type="entry name" value="ABC_TRANSPORTER_1"/>
    <property type="match status" value="1"/>
</dbReference>
<dbReference type="InterPro" id="IPR027417">
    <property type="entry name" value="P-loop_NTPase"/>
</dbReference>
<dbReference type="AlphaFoldDB" id="A0A5D4KC31"/>
<keyword evidence="2" id="KW-0547">Nucleotide-binding</keyword>
<sequence>MSLLKVEEVSKVYQSKEALLPLSFTAEPGQCVVLCGGNGAGKSTLIQILAALSKPTAGHVVLDGIEMEKSRGNYVNRIGYMPDSFPAQQLMSVGEMLHFYASYRPDASKTQVEEILSRIGLIEKKDELIKNLSKGMRQRLLFGQALLGTPLLLLMDEPTNGLDPYWINGFINIVNEVKKTGTTIILSTHMMDVAAEVGDIIYFMKEGRIVHEFLHETDKEKTTLQLLKLHRSV</sequence>
<evidence type="ECO:0000256" key="1">
    <source>
        <dbReference type="ARBA" id="ARBA00022448"/>
    </source>
</evidence>
<dbReference type="CDD" id="cd03230">
    <property type="entry name" value="ABC_DR_subfamily_A"/>
    <property type="match status" value="1"/>
</dbReference>
<dbReference type="InterPro" id="IPR017871">
    <property type="entry name" value="ABC_transporter-like_CS"/>
</dbReference>
<dbReference type="GO" id="GO:0016887">
    <property type="term" value="F:ATP hydrolysis activity"/>
    <property type="evidence" value="ECO:0007669"/>
    <property type="project" value="InterPro"/>
</dbReference>
<dbReference type="Proteomes" id="UP000323317">
    <property type="component" value="Unassembled WGS sequence"/>
</dbReference>
<organism evidence="5 6">
    <name type="scientific">Rossellomorea vietnamensis</name>
    <dbReference type="NCBI Taxonomy" id="218284"/>
    <lineage>
        <taxon>Bacteria</taxon>
        <taxon>Bacillati</taxon>
        <taxon>Bacillota</taxon>
        <taxon>Bacilli</taxon>
        <taxon>Bacillales</taxon>
        <taxon>Bacillaceae</taxon>
        <taxon>Rossellomorea</taxon>
    </lineage>
</organism>
<comment type="caution">
    <text evidence="5">The sequence shown here is derived from an EMBL/GenBank/DDBJ whole genome shotgun (WGS) entry which is preliminary data.</text>
</comment>
<evidence type="ECO:0000259" key="4">
    <source>
        <dbReference type="PROSITE" id="PS50893"/>
    </source>
</evidence>